<protein>
    <submittedName>
        <fullName evidence="3">Glycosyl transferase group 1</fullName>
    </submittedName>
</protein>
<name>D5EGC2_AMICL</name>
<reference evidence="3 4" key="1">
    <citation type="journal article" date="2010" name="Stand. Genomic Sci.">
        <title>Complete genome sequence of Aminobacterium colombiense type strain (ALA-1).</title>
        <authorList>
            <person name="Chertkov O."/>
            <person name="Sikorski J."/>
            <person name="Brambilla E."/>
            <person name="Lapidus A."/>
            <person name="Copeland A."/>
            <person name="Glavina Del Rio T."/>
            <person name="Nolan M."/>
            <person name="Lucas S."/>
            <person name="Tice H."/>
            <person name="Cheng J.F."/>
            <person name="Han C."/>
            <person name="Detter J.C."/>
            <person name="Bruce D."/>
            <person name="Tapia R."/>
            <person name="Goodwin L."/>
            <person name="Pitluck S."/>
            <person name="Liolios K."/>
            <person name="Ivanova N."/>
            <person name="Mavromatis K."/>
            <person name="Ovchinnikova G."/>
            <person name="Pati A."/>
            <person name="Chen A."/>
            <person name="Palaniappan K."/>
            <person name="Land M."/>
            <person name="Hauser L."/>
            <person name="Chang Y.J."/>
            <person name="Jeffries C.D."/>
            <person name="Spring S."/>
            <person name="Rohde M."/>
            <person name="Goker M."/>
            <person name="Bristow J."/>
            <person name="Eisen J.A."/>
            <person name="Markowitz V."/>
            <person name="Hugenholtz P."/>
            <person name="Kyrpides N.C."/>
            <person name="Klenk H.P."/>
        </authorList>
    </citation>
    <scope>NUCLEOTIDE SEQUENCE [LARGE SCALE GENOMIC DNA]</scope>
    <source>
        <strain evidence="4">DSM 12261 / ALA-1</strain>
    </source>
</reference>
<sequence length="350" mass="38993">MRVLHYVNEGNLSWAIPWIQLILGMQSKGIDNVVLCPGQGTLSAQFQERGIPVFPYKPVVSWAPWVCQGFGQLLKRLSPDLIHTRLFSAAVIGGYWGKKLGIPVVGTIDSRPKSKYFRFVDRTIAISSYIKEQAIESGMDSQKIDVIPNAIDAHYYHRPPGFNPQTVRGKYAIVPEDKIIIGAGRFVDWKGFDVLIEAFKKLDREDTWLLLAGTGEEEEKLKNLAGSNPRIIFLGFVDDIRPYFWAADVYVLPSRLPEPFGLSLLEAMASGLLCVATHMGGPLDMITHSAEGWLVPQDSAASMKITLAQVLDADTATKNLILEKAKQKVSSFDVERISSLYAGYYKFLVK</sequence>
<keyword evidence="4" id="KW-1185">Reference proteome</keyword>
<accession>D5EGC2</accession>
<dbReference type="OrthoDB" id="3199616at2"/>
<dbReference type="KEGG" id="aco:Amico_1487"/>
<dbReference type="GO" id="GO:0016757">
    <property type="term" value="F:glycosyltransferase activity"/>
    <property type="evidence" value="ECO:0007669"/>
    <property type="project" value="InterPro"/>
</dbReference>
<dbReference type="CDD" id="cd03801">
    <property type="entry name" value="GT4_PimA-like"/>
    <property type="match status" value="1"/>
</dbReference>
<keyword evidence="3" id="KW-0808">Transferase</keyword>
<dbReference type="EMBL" id="CP001997">
    <property type="protein sequence ID" value="ADE57604.1"/>
    <property type="molecule type" value="Genomic_DNA"/>
</dbReference>
<evidence type="ECO:0000259" key="2">
    <source>
        <dbReference type="Pfam" id="PF13439"/>
    </source>
</evidence>
<feature type="domain" description="Glycosyl transferase family 1" evidence="1">
    <location>
        <begin position="168"/>
        <end position="320"/>
    </location>
</feature>
<proteinExistence type="predicted"/>
<organism evidence="3 4">
    <name type="scientific">Aminobacterium colombiense (strain DSM 12261 / ALA-1)</name>
    <dbReference type="NCBI Taxonomy" id="572547"/>
    <lineage>
        <taxon>Bacteria</taxon>
        <taxon>Thermotogati</taxon>
        <taxon>Synergistota</taxon>
        <taxon>Synergistia</taxon>
        <taxon>Synergistales</taxon>
        <taxon>Aminobacteriaceae</taxon>
        <taxon>Aminobacterium</taxon>
    </lineage>
</organism>
<dbReference type="Proteomes" id="UP000002366">
    <property type="component" value="Chromosome"/>
</dbReference>
<dbReference type="PANTHER" id="PTHR45947:SF3">
    <property type="entry name" value="SULFOQUINOVOSYL TRANSFERASE SQD2"/>
    <property type="match status" value="1"/>
</dbReference>
<feature type="domain" description="Glycosyltransferase subfamily 4-like N-terminal" evidence="2">
    <location>
        <begin position="20"/>
        <end position="153"/>
    </location>
</feature>
<dbReference type="PANTHER" id="PTHR45947">
    <property type="entry name" value="SULFOQUINOVOSYL TRANSFERASE SQD2"/>
    <property type="match status" value="1"/>
</dbReference>
<dbReference type="InterPro" id="IPR050194">
    <property type="entry name" value="Glycosyltransferase_grp1"/>
</dbReference>
<dbReference type="InterPro" id="IPR028098">
    <property type="entry name" value="Glyco_trans_4-like_N"/>
</dbReference>
<dbReference type="InterPro" id="IPR001296">
    <property type="entry name" value="Glyco_trans_1"/>
</dbReference>
<evidence type="ECO:0000313" key="3">
    <source>
        <dbReference type="EMBL" id="ADE57604.1"/>
    </source>
</evidence>
<dbReference type="eggNOG" id="COG0438">
    <property type="taxonomic scope" value="Bacteria"/>
</dbReference>
<gene>
    <name evidence="3" type="ordered locus">Amico_1487</name>
</gene>
<dbReference type="CAZy" id="GT4">
    <property type="family name" value="Glycosyltransferase Family 4"/>
</dbReference>
<dbReference type="SUPFAM" id="SSF53756">
    <property type="entry name" value="UDP-Glycosyltransferase/glycogen phosphorylase"/>
    <property type="match status" value="1"/>
</dbReference>
<dbReference type="STRING" id="572547.Amico_1487"/>
<dbReference type="AlphaFoldDB" id="D5EGC2"/>
<dbReference type="RefSeq" id="WP_013048867.1">
    <property type="nucleotide sequence ID" value="NC_014011.1"/>
</dbReference>
<dbReference type="Pfam" id="PF00534">
    <property type="entry name" value="Glycos_transf_1"/>
    <property type="match status" value="1"/>
</dbReference>
<dbReference type="HOGENOM" id="CLU_009583_2_5_0"/>
<evidence type="ECO:0000313" key="4">
    <source>
        <dbReference type="Proteomes" id="UP000002366"/>
    </source>
</evidence>
<dbReference type="Gene3D" id="3.40.50.2000">
    <property type="entry name" value="Glycogen Phosphorylase B"/>
    <property type="match status" value="2"/>
</dbReference>
<dbReference type="Pfam" id="PF13439">
    <property type="entry name" value="Glyco_transf_4"/>
    <property type="match status" value="1"/>
</dbReference>
<evidence type="ECO:0000259" key="1">
    <source>
        <dbReference type="Pfam" id="PF00534"/>
    </source>
</evidence>